<dbReference type="GO" id="GO:0030288">
    <property type="term" value="C:outer membrane-bounded periplasmic space"/>
    <property type="evidence" value="ECO:0007669"/>
    <property type="project" value="InterPro"/>
</dbReference>
<dbReference type="Pfam" id="PF03783">
    <property type="entry name" value="CsgG"/>
    <property type="match status" value="1"/>
</dbReference>
<evidence type="ECO:0000313" key="3">
    <source>
        <dbReference type="EMBL" id="SOH03160.1"/>
    </source>
</evidence>
<evidence type="ECO:0008006" key="6">
    <source>
        <dbReference type="Google" id="ProtNLM"/>
    </source>
</evidence>
<dbReference type="KEGG" id="kst:KSMBR1_0646"/>
<reference evidence="3" key="4">
    <citation type="submission" date="2017-10" db="EMBL/GenBank/DDBJ databases">
        <authorList>
            <person name="Banno H."/>
            <person name="Chua N.-H."/>
        </authorList>
    </citation>
    <scope>NUCLEOTIDE SEQUENCE [LARGE SCALE GENOMIC DNA]</scope>
    <source>
        <strain evidence="3">Kuenenia_mbr1_ru-nijmegen</strain>
    </source>
</reference>
<protein>
    <recommendedName>
        <fullName evidence="6">Penicillin-binding protein activator LpoB</fullName>
    </recommendedName>
</protein>
<keyword evidence="4" id="KW-1185">Reference proteome</keyword>
<reference evidence="4" key="3">
    <citation type="submission" date="2017-10" db="EMBL/GenBank/DDBJ databases">
        <authorList>
            <person name="Frank J."/>
        </authorList>
    </citation>
    <scope>NUCLEOTIDE SEQUENCE [LARGE SCALE GENOMIC DNA]</scope>
</reference>
<evidence type="ECO:0000313" key="2">
    <source>
        <dbReference type="EMBL" id="QII11365.1"/>
    </source>
</evidence>
<evidence type="ECO:0000313" key="1">
    <source>
        <dbReference type="EMBL" id="CAJ74263.1"/>
    </source>
</evidence>
<dbReference type="Gene3D" id="3.40.50.10610">
    <property type="entry name" value="ABC-type transport auxiliary lipoprotein component"/>
    <property type="match status" value="1"/>
</dbReference>
<dbReference type="InterPro" id="IPR005534">
    <property type="entry name" value="Curli_assmbl/transp-comp_CsgG"/>
</dbReference>
<evidence type="ECO:0000313" key="4">
    <source>
        <dbReference type="Proteomes" id="UP000221734"/>
    </source>
</evidence>
<dbReference type="EMBL" id="CT573071">
    <property type="protein sequence ID" value="CAJ74263.1"/>
    <property type="molecule type" value="Genomic_DNA"/>
</dbReference>
<dbReference type="OrthoDB" id="276824at2"/>
<dbReference type="AlphaFoldDB" id="Q1Q2L7"/>
<dbReference type="Proteomes" id="UP000221734">
    <property type="component" value="Chromosome Kuenenia_stuttgartiensis_MBR1"/>
</dbReference>
<name>Q1Q2L7_KUEST</name>
<dbReference type="EMBL" id="LT934425">
    <property type="protein sequence ID" value="SOH03160.1"/>
    <property type="molecule type" value="Genomic_DNA"/>
</dbReference>
<dbReference type="EMBL" id="CP049055">
    <property type="protein sequence ID" value="QII11365.1"/>
    <property type="molecule type" value="Genomic_DNA"/>
</dbReference>
<sequence length="197" mass="21765">MNKSTVIIAFIICLLCFGCKTISKTNIIVDSNDASRSIKTIAVMHFNDQLLPKKGVTGTLVKTISTANAGEMLASIMSRELSGLGIYEVRSRTDIAKIINKSKANEKELVERRDYDRLGKLLGVDSVVIGKILEFKLSSSLIYERGTVSFVAECIDTKNGNILWTIDVNESAAYEDEIELAGKAMRTAIEKLKKELR</sequence>
<dbReference type="Proteomes" id="UP000501926">
    <property type="component" value="Chromosome"/>
</dbReference>
<gene>
    <name evidence="2" type="ORF">KsCSTR_19860</name>
    <name evidence="3" type="ORF">KSMBR1_0646</name>
    <name evidence="1" type="ORF">kuste3500</name>
</gene>
<accession>Q1Q2L7</accession>
<proteinExistence type="predicted"/>
<reference evidence="2 5" key="5">
    <citation type="submission" date="2020-02" db="EMBL/GenBank/DDBJ databases">
        <title>Newly sequenced genome of strain CSTR1 showed variability in Candidatus Kuenenia stuttgartiensis genomes.</title>
        <authorList>
            <person name="Ding C."/>
            <person name="Adrian L."/>
        </authorList>
    </citation>
    <scope>NUCLEOTIDE SEQUENCE [LARGE SCALE GENOMIC DNA]</scope>
    <source>
        <strain evidence="2 5">CSTR1</strain>
    </source>
</reference>
<reference evidence="1" key="2">
    <citation type="submission" date="2006-01" db="EMBL/GenBank/DDBJ databases">
        <authorList>
            <person name="Genoscope"/>
        </authorList>
    </citation>
    <scope>NUCLEOTIDE SEQUENCE</scope>
</reference>
<organism evidence="1">
    <name type="scientific">Kuenenia stuttgartiensis</name>
    <dbReference type="NCBI Taxonomy" id="174633"/>
    <lineage>
        <taxon>Bacteria</taxon>
        <taxon>Pseudomonadati</taxon>
        <taxon>Planctomycetota</taxon>
        <taxon>Candidatus Brocadiia</taxon>
        <taxon>Candidatus Brocadiales</taxon>
        <taxon>Candidatus Brocadiaceae</taxon>
        <taxon>Candidatus Kuenenia</taxon>
    </lineage>
</organism>
<evidence type="ECO:0000313" key="5">
    <source>
        <dbReference type="Proteomes" id="UP000501926"/>
    </source>
</evidence>
<reference evidence="1" key="1">
    <citation type="journal article" date="2006" name="Nature">
        <title>Deciphering the evolution and metabolism of an anammox bacterium from a community genome.</title>
        <authorList>
            <person name="Strous M."/>
            <person name="Pelletier E."/>
            <person name="Mangenot S."/>
            <person name="Rattei T."/>
            <person name="Lehner A."/>
            <person name="Taylor M.W."/>
            <person name="Horn M."/>
            <person name="Daims H."/>
            <person name="Bartol-Mavel D."/>
            <person name="Wincker P."/>
            <person name="Barbe V."/>
            <person name="Fonknechten N."/>
            <person name="Vallenet D."/>
            <person name="Segurens B."/>
            <person name="Schenowitz-Truong C."/>
            <person name="Medigue C."/>
            <person name="Collingro A."/>
            <person name="Snel B."/>
            <person name="Dutilh B.E."/>
            <person name="OpDenCamp H.J.M."/>
            <person name="vanDerDrift C."/>
            <person name="Cirpus I."/>
            <person name="vanDePas-Schoonen K.T."/>
            <person name="Harhangi H.R."/>
            <person name="vanNiftrik L."/>
            <person name="Schmid M."/>
            <person name="Keltjens J."/>
            <person name="vanDeVossenberg J."/>
            <person name="Kartal B."/>
            <person name="Meier H."/>
            <person name="Frishman D."/>
            <person name="Huynen M.A."/>
            <person name="Mewes H."/>
            <person name="Weissenbach J."/>
            <person name="Jetten M.S.M."/>
            <person name="Wagner M."/>
            <person name="LePaslier D."/>
        </authorList>
    </citation>
    <scope>NUCLEOTIDE SEQUENCE</scope>
</reference>
<dbReference type="RefSeq" id="WP_099324038.1">
    <property type="nucleotide sequence ID" value="NZ_CP049055.1"/>
</dbReference>